<evidence type="ECO:0000313" key="1">
    <source>
        <dbReference type="EMBL" id="EQC52985.1"/>
    </source>
</evidence>
<dbReference type="VEuPathDB" id="FungiDB:SJAG_06627"/>
<gene>
    <name evidence="1" type="ORF">SJAG_06627</name>
</gene>
<organism evidence="1 2">
    <name type="scientific">Schizosaccharomyces japonicus (strain yFS275 / FY16936)</name>
    <name type="common">Fission yeast</name>
    <dbReference type="NCBI Taxonomy" id="402676"/>
    <lineage>
        <taxon>Eukaryota</taxon>
        <taxon>Fungi</taxon>
        <taxon>Dikarya</taxon>
        <taxon>Ascomycota</taxon>
        <taxon>Taphrinomycotina</taxon>
        <taxon>Schizosaccharomycetes</taxon>
        <taxon>Schizosaccharomycetales</taxon>
        <taxon>Schizosaccharomycetaceae</taxon>
        <taxon>Schizosaccharomyces</taxon>
    </lineage>
</organism>
<dbReference type="RefSeq" id="XP_011049072.1">
    <property type="nucleotide sequence ID" value="XM_011050770.1"/>
</dbReference>
<dbReference type="HOGENOM" id="CLU_1696511_0_0_1"/>
<dbReference type="Proteomes" id="UP000001744">
    <property type="component" value="Unassembled WGS sequence"/>
</dbReference>
<accession>T0RSS8</accession>
<dbReference type="GeneID" id="22831171"/>
<dbReference type="JaponicusDB" id="SJAG_06627"/>
<dbReference type="AlphaFoldDB" id="T0RSS8"/>
<proteinExistence type="predicted"/>
<protein>
    <submittedName>
        <fullName evidence="1">Uncharacterized protein</fullName>
    </submittedName>
</protein>
<evidence type="ECO:0000313" key="2">
    <source>
        <dbReference type="Proteomes" id="UP000001744"/>
    </source>
</evidence>
<keyword evidence="2" id="KW-1185">Reference proteome</keyword>
<dbReference type="EMBL" id="KE651168">
    <property type="protein sequence ID" value="EQC52985.1"/>
    <property type="molecule type" value="Genomic_DNA"/>
</dbReference>
<sequence length="155" mass="16705">MSAQLASLGWAELDDVGSPHSHDGRLAASSTARVFSTLQACRLACARLSPVPSPIGSQPKLYRVHDAALDALALAVSAAFFATEIIAYVHRARPPTNHPPHLPPPPVLCSLAPNHRQTLLRSLAQYARASKRCSARRLRTRPITRQSALHCVIPA</sequence>
<name>T0RSS8_SCHJY</name>
<reference evidence="1 2" key="1">
    <citation type="journal article" date="2011" name="Science">
        <title>Comparative functional genomics of the fission yeasts.</title>
        <authorList>
            <person name="Rhind N."/>
            <person name="Chen Z."/>
            <person name="Yassour M."/>
            <person name="Thompson D.A."/>
            <person name="Haas B.J."/>
            <person name="Habib N."/>
            <person name="Wapinski I."/>
            <person name="Roy S."/>
            <person name="Lin M.F."/>
            <person name="Heiman D.I."/>
            <person name="Young S.K."/>
            <person name="Furuya K."/>
            <person name="Guo Y."/>
            <person name="Pidoux A."/>
            <person name="Chen H.M."/>
            <person name="Robbertse B."/>
            <person name="Goldberg J.M."/>
            <person name="Aoki K."/>
            <person name="Bayne E.H."/>
            <person name="Berlin A.M."/>
            <person name="Desjardins C.A."/>
            <person name="Dobbs E."/>
            <person name="Dukaj L."/>
            <person name="Fan L."/>
            <person name="FitzGerald M.G."/>
            <person name="French C."/>
            <person name="Gujja S."/>
            <person name="Hansen K."/>
            <person name="Keifenheim D."/>
            <person name="Levin J.Z."/>
            <person name="Mosher R.A."/>
            <person name="Mueller C.A."/>
            <person name="Pfiffner J."/>
            <person name="Priest M."/>
            <person name="Russ C."/>
            <person name="Smialowska A."/>
            <person name="Swoboda P."/>
            <person name="Sykes S.M."/>
            <person name="Vaughn M."/>
            <person name="Vengrova S."/>
            <person name="Yoder R."/>
            <person name="Zeng Q."/>
            <person name="Allshire R."/>
            <person name="Baulcombe D."/>
            <person name="Birren B.W."/>
            <person name="Brown W."/>
            <person name="Ekwall K."/>
            <person name="Kellis M."/>
            <person name="Leatherwood J."/>
            <person name="Levin H."/>
            <person name="Margalit H."/>
            <person name="Martienssen R."/>
            <person name="Nieduszynski C.A."/>
            <person name="Spatafora J.W."/>
            <person name="Friedman N."/>
            <person name="Dalgaard J.Z."/>
            <person name="Baumann P."/>
            <person name="Niki H."/>
            <person name="Regev A."/>
            <person name="Nusbaum C."/>
        </authorList>
    </citation>
    <scope>NUCLEOTIDE SEQUENCE [LARGE SCALE GENOMIC DNA]</scope>
    <source>
        <strain evidence="2">yFS275 / FY16936</strain>
    </source>
</reference>